<protein>
    <submittedName>
        <fullName evidence="2">Uncharacterized protein LOC142162020</fullName>
    </submittedName>
</protein>
<evidence type="ECO:0000313" key="1">
    <source>
        <dbReference type="Proteomes" id="UP000790787"/>
    </source>
</evidence>
<name>A0AC58RNV2_TOBAC</name>
<proteinExistence type="predicted"/>
<organism evidence="1 2">
    <name type="scientific">Nicotiana tabacum</name>
    <name type="common">Common tobacco</name>
    <dbReference type="NCBI Taxonomy" id="4097"/>
    <lineage>
        <taxon>Eukaryota</taxon>
        <taxon>Viridiplantae</taxon>
        <taxon>Streptophyta</taxon>
        <taxon>Embryophyta</taxon>
        <taxon>Tracheophyta</taxon>
        <taxon>Spermatophyta</taxon>
        <taxon>Magnoliopsida</taxon>
        <taxon>eudicotyledons</taxon>
        <taxon>Gunneridae</taxon>
        <taxon>Pentapetalae</taxon>
        <taxon>asterids</taxon>
        <taxon>lamiids</taxon>
        <taxon>Solanales</taxon>
        <taxon>Solanaceae</taxon>
        <taxon>Nicotianoideae</taxon>
        <taxon>Nicotianeae</taxon>
        <taxon>Nicotiana</taxon>
    </lineage>
</organism>
<evidence type="ECO:0000313" key="2">
    <source>
        <dbReference type="RefSeq" id="XP_075074420.1"/>
    </source>
</evidence>
<accession>A0AC58RNV2</accession>
<sequence>MRIALRGRNKLRLVEGTWKKKKFRENLWEQWERCNAIVLSWLMNVVTPQIIGGVVFGASAQALWEDLREKFDKVDGYRSFNLHKKIATLYQGTSSISIYYTKMNDLWDEFEALLPALCDCEKFRDYVAFMKRQKLYQFLMGLNDSYAQAMSQILLMYPLPIVNQAFSMIMSDENQKSIAATTGNLGLTSPIPDESYESAALYSSRSSGFQPSFRPKNFQPNNSQQLGSYSK</sequence>
<gene>
    <name evidence="2" type="primary">LOC142162020</name>
</gene>
<dbReference type="RefSeq" id="XP_075074420.1">
    <property type="nucleotide sequence ID" value="XM_075218319.1"/>
</dbReference>
<dbReference type="Proteomes" id="UP000790787">
    <property type="component" value="Chromosome 7"/>
</dbReference>
<keyword evidence="1" id="KW-1185">Reference proteome</keyword>
<reference evidence="1" key="1">
    <citation type="journal article" date="2014" name="Nat. Commun.">
        <title>The tobacco genome sequence and its comparison with those of tomato and potato.</title>
        <authorList>
            <person name="Sierro N."/>
            <person name="Battey J.N."/>
            <person name="Ouadi S."/>
            <person name="Bakaher N."/>
            <person name="Bovet L."/>
            <person name="Willig A."/>
            <person name="Goepfert S."/>
            <person name="Peitsch M.C."/>
            <person name="Ivanov N.V."/>
        </authorList>
    </citation>
    <scope>NUCLEOTIDE SEQUENCE [LARGE SCALE GENOMIC DNA]</scope>
</reference>
<reference evidence="2" key="2">
    <citation type="submission" date="2025-08" db="UniProtKB">
        <authorList>
            <consortium name="RefSeq"/>
        </authorList>
    </citation>
    <scope>IDENTIFICATION</scope>
    <source>
        <tissue evidence="2">Leaf</tissue>
    </source>
</reference>